<dbReference type="AlphaFoldDB" id="A0A8X6H2U4"/>
<dbReference type="GO" id="GO:0006457">
    <property type="term" value="P:protein folding"/>
    <property type="evidence" value="ECO:0007669"/>
    <property type="project" value="InterPro"/>
</dbReference>
<dbReference type="Proteomes" id="UP000887116">
    <property type="component" value="Unassembled WGS sequence"/>
</dbReference>
<sequence>MSTETFQGKKFFQHSRQEIMKAFEKLRQVQRRLYAELANSEIQLHEYREVIKTLKSCHSAEKCFHSQSDILMEKTVQEMFPILVKEKDALEKQLENLRKLIDDKSREVQKFQDTYNIRVITEKHN</sequence>
<keyword evidence="5" id="KW-0175">Coiled coil</keyword>
<evidence type="ECO:0000256" key="2">
    <source>
        <dbReference type="ARBA" id="ARBA00011695"/>
    </source>
</evidence>
<feature type="coiled-coil region" evidence="5">
    <location>
        <begin position="80"/>
        <end position="114"/>
    </location>
</feature>
<dbReference type="GO" id="GO:0016272">
    <property type="term" value="C:prefoldin complex"/>
    <property type="evidence" value="ECO:0007669"/>
    <property type="project" value="InterPro"/>
</dbReference>
<dbReference type="GO" id="GO:0051082">
    <property type="term" value="F:unfolded protein binding"/>
    <property type="evidence" value="ECO:0007669"/>
    <property type="project" value="InterPro"/>
</dbReference>
<dbReference type="Gene3D" id="1.10.287.370">
    <property type="match status" value="1"/>
</dbReference>
<evidence type="ECO:0000256" key="4">
    <source>
        <dbReference type="ARBA" id="ARBA00024667"/>
    </source>
</evidence>
<reference evidence="6" key="1">
    <citation type="submission" date="2020-07" db="EMBL/GenBank/DDBJ databases">
        <title>Multicomponent nature underlies the extraordinary mechanical properties of spider dragline silk.</title>
        <authorList>
            <person name="Kono N."/>
            <person name="Nakamura H."/>
            <person name="Mori M."/>
            <person name="Yoshida Y."/>
            <person name="Ohtoshi R."/>
            <person name="Malay A.D."/>
            <person name="Moran D.A.P."/>
            <person name="Tomita M."/>
            <person name="Numata K."/>
            <person name="Arakawa K."/>
        </authorList>
    </citation>
    <scope>NUCLEOTIDE SEQUENCE</scope>
</reference>
<dbReference type="EMBL" id="BMAO01037132">
    <property type="protein sequence ID" value="GFR15524.1"/>
    <property type="molecule type" value="Genomic_DNA"/>
</dbReference>
<evidence type="ECO:0000256" key="1">
    <source>
        <dbReference type="ARBA" id="ARBA00008045"/>
    </source>
</evidence>
<dbReference type="InterPro" id="IPR002777">
    <property type="entry name" value="PFD_beta-like"/>
</dbReference>
<comment type="subunit">
    <text evidence="2">Heterohexamer of two PFD-alpha type and four PFD-beta type subunits.</text>
</comment>
<keyword evidence="3" id="KW-0143">Chaperone</keyword>
<evidence type="ECO:0000313" key="6">
    <source>
        <dbReference type="EMBL" id="GFR15524.1"/>
    </source>
</evidence>
<evidence type="ECO:0000256" key="5">
    <source>
        <dbReference type="SAM" id="Coils"/>
    </source>
</evidence>
<dbReference type="InterPro" id="IPR009053">
    <property type="entry name" value="Prefoldin"/>
</dbReference>
<proteinExistence type="inferred from homology"/>
<comment type="function">
    <text evidence="4">Binds specifically to cytosolic chaperonin (c-CPN) and transfers target proteins to it. Binds to nascent polypeptide chain and promotes folding in an environment in which there are many competing pathways for nonnative proteins.</text>
</comment>
<accession>A0A8X6H2U4</accession>
<dbReference type="Pfam" id="PF01920">
    <property type="entry name" value="Prefoldin_2"/>
    <property type="match status" value="1"/>
</dbReference>
<comment type="similarity">
    <text evidence="1">Belongs to the prefoldin subunit beta family.</text>
</comment>
<dbReference type="SUPFAM" id="SSF46579">
    <property type="entry name" value="Prefoldin"/>
    <property type="match status" value="1"/>
</dbReference>
<name>A0A8X6H2U4_TRICU</name>
<keyword evidence="7" id="KW-1185">Reference proteome</keyword>
<protein>
    <submittedName>
        <fullName evidence="6">Uncharacterized protein</fullName>
    </submittedName>
</protein>
<comment type="caution">
    <text evidence="6">The sequence shown here is derived from an EMBL/GenBank/DDBJ whole genome shotgun (WGS) entry which is preliminary data.</text>
</comment>
<dbReference type="InterPro" id="IPR027235">
    <property type="entry name" value="PFD2"/>
</dbReference>
<organism evidence="6 7">
    <name type="scientific">Trichonephila clavata</name>
    <name type="common">Joro spider</name>
    <name type="synonym">Nephila clavata</name>
    <dbReference type="NCBI Taxonomy" id="2740835"/>
    <lineage>
        <taxon>Eukaryota</taxon>
        <taxon>Metazoa</taxon>
        <taxon>Ecdysozoa</taxon>
        <taxon>Arthropoda</taxon>
        <taxon>Chelicerata</taxon>
        <taxon>Arachnida</taxon>
        <taxon>Araneae</taxon>
        <taxon>Araneomorphae</taxon>
        <taxon>Entelegynae</taxon>
        <taxon>Araneoidea</taxon>
        <taxon>Nephilidae</taxon>
        <taxon>Trichonephila</taxon>
    </lineage>
</organism>
<evidence type="ECO:0000313" key="7">
    <source>
        <dbReference type="Proteomes" id="UP000887116"/>
    </source>
</evidence>
<evidence type="ECO:0000256" key="3">
    <source>
        <dbReference type="ARBA" id="ARBA00023186"/>
    </source>
</evidence>
<dbReference type="PANTHER" id="PTHR13303">
    <property type="entry name" value="PREFOLDIN SUBUNIT 2"/>
    <property type="match status" value="1"/>
</dbReference>
<dbReference type="OrthoDB" id="29646at2759"/>
<gene>
    <name evidence="6" type="primary">AVEN_109511_1</name>
    <name evidence="6" type="ORF">TNCT_93291</name>
</gene>